<organism evidence="6 7">
    <name type="scientific">Thalassotalea psychrophila</name>
    <dbReference type="NCBI Taxonomy" id="3065647"/>
    <lineage>
        <taxon>Bacteria</taxon>
        <taxon>Pseudomonadati</taxon>
        <taxon>Pseudomonadota</taxon>
        <taxon>Gammaproteobacteria</taxon>
        <taxon>Alteromonadales</taxon>
        <taxon>Colwelliaceae</taxon>
        <taxon>Thalassotalea</taxon>
    </lineage>
</organism>
<evidence type="ECO:0000313" key="6">
    <source>
        <dbReference type="EMBL" id="WNC74096.1"/>
    </source>
</evidence>
<dbReference type="InterPro" id="IPR027417">
    <property type="entry name" value="P-loop_NTPase"/>
</dbReference>
<keyword evidence="7" id="KW-1185">Reference proteome</keyword>
<dbReference type="SMART" id="SM00382">
    <property type="entry name" value="AAA"/>
    <property type="match status" value="1"/>
</dbReference>
<dbReference type="PANTHER" id="PTHR42798:SF2">
    <property type="entry name" value="ABC TRANSPORTER ATP-BINDING PROTEIN MG467-RELATED"/>
    <property type="match status" value="1"/>
</dbReference>
<comment type="similarity">
    <text evidence="1">Belongs to the ABC transporter superfamily.</text>
</comment>
<dbReference type="InterPro" id="IPR003439">
    <property type="entry name" value="ABC_transporter-like_ATP-bd"/>
</dbReference>
<dbReference type="EMBL" id="CP134145">
    <property type="protein sequence ID" value="WNC74096.1"/>
    <property type="molecule type" value="Genomic_DNA"/>
</dbReference>
<proteinExistence type="inferred from homology"/>
<dbReference type="Proteomes" id="UP001258994">
    <property type="component" value="Chromosome"/>
</dbReference>
<dbReference type="SUPFAM" id="SSF52540">
    <property type="entry name" value="P-loop containing nucleoside triphosphate hydrolases"/>
    <property type="match status" value="1"/>
</dbReference>
<dbReference type="InterPro" id="IPR017871">
    <property type="entry name" value="ABC_transporter-like_CS"/>
</dbReference>
<dbReference type="PROSITE" id="PS50893">
    <property type="entry name" value="ABC_TRANSPORTER_2"/>
    <property type="match status" value="1"/>
</dbReference>
<evidence type="ECO:0000313" key="7">
    <source>
        <dbReference type="Proteomes" id="UP001258994"/>
    </source>
</evidence>
<evidence type="ECO:0000256" key="2">
    <source>
        <dbReference type="ARBA" id="ARBA00022448"/>
    </source>
</evidence>
<gene>
    <name evidence="6" type="ORF">RGQ13_08935</name>
</gene>
<name>A0ABY9TZ71_9GAMM</name>
<dbReference type="PANTHER" id="PTHR42798">
    <property type="entry name" value="LIPOPROTEIN-RELEASING SYSTEM ATP-BINDING PROTEIN LOLD"/>
    <property type="match status" value="1"/>
</dbReference>
<dbReference type="InterPro" id="IPR017911">
    <property type="entry name" value="MacB-like_ATP-bd"/>
</dbReference>
<evidence type="ECO:0000256" key="4">
    <source>
        <dbReference type="ARBA" id="ARBA00022840"/>
    </source>
</evidence>
<dbReference type="Gene3D" id="3.40.50.300">
    <property type="entry name" value="P-loop containing nucleotide triphosphate hydrolases"/>
    <property type="match status" value="1"/>
</dbReference>
<dbReference type="RefSeq" id="WP_348393204.1">
    <property type="nucleotide sequence ID" value="NZ_CP134145.1"/>
</dbReference>
<evidence type="ECO:0000256" key="1">
    <source>
        <dbReference type="ARBA" id="ARBA00005417"/>
    </source>
</evidence>
<dbReference type="InterPro" id="IPR003593">
    <property type="entry name" value="AAA+_ATPase"/>
</dbReference>
<dbReference type="CDD" id="cd03255">
    <property type="entry name" value="ABC_MJ0796_LolCDE_FtsE"/>
    <property type="match status" value="1"/>
</dbReference>
<evidence type="ECO:0000256" key="3">
    <source>
        <dbReference type="ARBA" id="ARBA00022741"/>
    </source>
</evidence>
<keyword evidence="4 6" id="KW-0067">ATP-binding</keyword>
<keyword evidence="3" id="KW-0547">Nucleotide-binding</keyword>
<dbReference type="Pfam" id="PF00005">
    <property type="entry name" value="ABC_tran"/>
    <property type="match status" value="1"/>
</dbReference>
<protein>
    <submittedName>
        <fullName evidence="6">ATP-binding cassette domain-containing protein</fullName>
    </submittedName>
</protein>
<dbReference type="PROSITE" id="PS00211">
    <property type="entry name" value="ABC_TRANSPORTER_1"/>
    <property type="match status" value="1"/>
</dbReference>
<feature type="domain" description="ABC transporter" evidence="5">
    <location>
        <begin position="9"/>
        <end position="239"/>
    </location>
</feature>
<dbReference type="GO" id="GO:0005524">
    <property type="term" value="F:ATP binding"/>
    <property type="evidence" value="ECO:0007669"/>
    <property type="project" value="UniProtKB-KW"/>
</dbReference>
<reference evidence="7" key="1">
    <citation type="submission" date="2023-09" db="EMBL/GenBank/DDBJ databases">
        <authorList>
            <person name="Li S."/>
            <person name="Li X."/>
            <person name="Zhang C."/>
            <person name="Zhao Z."/>
        </authorList>
    </citation>
    <scope>NUCLEOTIDE SEQUENCE [LARGE SCALE GENOMIC DNA]</scope>
    <source>
        <strain evidence="7">SQ149</strain>
    </source>
</reference>
<evidence type="ECO:0000259" key="5">
    <source>
        <dbReference type="PROSITE" id="PS50893"/>
    </source>
</evidence>
<accession>A0ABY9TZ71</accession>
<sequence length="240" mass="26177">MNTKPEIILECRDVTKTVKTASNNQQEKSLTILKAINLQVKSGESIAIIGASGSGKTTLLSLLAGLDLPSSGEIYLNNLALHSFDEERRSKVRADHVGFIFQFFLLINSLTALENVMLPAELANDNNAKEKAIAMLDKVGLADRVEHYPGQLSGGEQQRVAIARAFISNPAILFADEPTGNLDSNTGEKITELLFELNQQQGTTLVLVTHDSKLALRCQRQLTMQAGEFIEPRVAMAEVS</sequence>
<keyword evidence="2" id="KW-0813">Transport</keyword>